<dbReference type="Proteomes" id="UP000014803">
    <property type="component" value="Chromosome"/>
</dbReference>
<dbReference type="KEGG" id="scu:SCE1572_19210"/>
<reference evidence="3 4" key="1">
    <citation type="journal article" date="2013" name="Sci. Rep.">
        <title>Extraordinary expansion of a Sorangium cellulosum genome from an alkaline milieu.</title>
        <authorList>
            <person name="Han K."/>
            <person name="Li Z.F."/>
            <person name="Peng R."/>
            <person name="Zhu L.P."/>
            <person name="Zhou T."/>
            <person name="Wang L.G."/>
            <person name="Li S.G."/>
            <person name="Zhang X.B."/>
            <person name="Hu W."/>
            <person name="Wu Z.H."/>
            <person name="Qin N."/>
            <person name="Li Y.Z."/>
        </authorList>
    </citation>
    <scope>NUCLEOTIDE SEQUENCE [LARGE SCALE GENOMIC DNA]</scope>
    <source>
        <strain evidence="3 4">So0157-2</strain>
    </source>
</reference>
<dbReference type="PANTHER" id="PTHR43685:SF2">
    <property type="entry name" value="GLYCOSYLTRANSFERASE 2-LIKE DOMAIN-CONTAINING PROTEIN"/>
    <property type="match status" value="1"/>
</dbReference>
<feature type="compositionally biased region" description="Basic and acidic residues" evidence="1">
    <location>
        <begin position="764"/>
        <end position="774"/>
    </location>
</feature>
<proteinExistence type="predicted"/>
<dbReference type="InterPro" id="IPR050834">
    <property type="entry name" value="Glycosyltransf_2"/>
</dbReference>
<feature type="region of interest" description="Disordered" evidence="1">
    <location>
        <begin position="742"/>
        <end position="774"/>
    </location>
</feature>
<feature type="domain" description="Glycosyltransferase 2-like" evidence="2">
    <location>
        <begin position="9"/>
        <end position="102"/>
    </location>
</feature>
<dbReference type="InterPro" id="IPR029044">
    <property type="entry name" value="Nucleotide-diphossugar_trans"/>
</dbReference>
<gene>
    <name evidence="3" type="ORF">SCE1572_19210</name>
</gene>
<dbReference type="PATRIC" id="fig|1254432.3.peg.4345"/>
<dbReference type="CDD" id="cd00761">
    <property type="entry name" value="Glyco_tranf_GTA_type"/>
    <property type="match status" value="1"/>
</dbReference>
<dbReference type="SUPFAM" id="SSF53448">
    <property type="entry name" value="Nucleotide-diphospho-sugar transferases"/>
    <property type="match status" value="1"/>
</dbReference>
<dbReference type="Gene3D" id="3.90.550.10">
    <property type="entry name" value="Spore Coat Polysaccharide Biosynthesis Protein SpsA, Chain A"/>
    <property type="match status" value="1"/>
</dbReference>
<name>S4XX19_SORCE</name>
<accession>S4XX19</accession>
<organism evidence="3 4">
    <name type="scientific">Sorangium cellulosum So0157-2</name>
    <dbReference type="NCBI Taxonomy" id="1254432"/>
    <lineage>
        <taxon>Bacteria</taxon>
        <taxon>Pseudomonadati</taxon>
        <taxon>Myxococcota</taxon>
        <taxon>Polyangia</taxon>
        <taxon>Polyangiales</taxon>
        <taxon>Polyangiaceae</taxon>
        <taxon>Sorangium</taxon>
    </lineage>
</organism>
<evidence type="ECO:0000313" key="3">
    <source>
        <dbReference type="EMBL" id="AGP36430.1"/>
    </source>
</evidence>
<dbReference type="PANTHER" id="PTHR43685">
    <property type="entry name" value="GLYCOSYLTRANSFERASE"/>
    <property type="match status" value="1"/>
</dbReference>
<dbReference type="eggNOG" id="COG1216">
    <property type="taxonomic scope" value="Bacteria"/>
</dbReference>
<protein>
    <recommendedName>
        <fullName evidence="2">Glycosyltransferase 2-like domain-containing protein</fullName>
    </recommendedName>
</protein>
<dbReference type="STRING" id="1254432.SCE1572_19210"/>
<evidence type="ECO:0000256" key="1">
    <source>
        <dbReference type="SAM" id="MobiDB-lite"/>
    </source>
</evidence>
<sequence>MSDLIDAAVIVPTTGRRPILLRRALASVLAQLLRPREILVIVDAAEDAGPDVAAQTAGLPCTVLAVGDSRGAGAARNHGARVARAHHLCFLDDDDVWKPGYLVAVFADGPAFDLALTAFEKHNRDGVRPEKVPPETLDAGVFLVANPGLRGSNLVVTRELFWAAGGFSESLPSFNDMDFGLRLVAAQPRRYRRILTPLVEYHAHDGERLSRRGAQAIPPGLEGFLQLHGPRMDHRQEAAFRTRAIDLWGVDPWAPAALERRLQQALAAGTIAAHFPGLLHAAETALIEETCCSDTDVDARQAFIDRLCEAFERDGAAPRLRSLRIVVITTDTAGSVAALLASLQRALERSRWRASAGGPIVELLFVRNDRDPEIDDEHGATLRTWADPRIVVAEVHVPRSSRPLSLCEARAFAFRAACERGWEPSPDAPVWSLDEDFRFEVLVPSVERGFRRVAGGALLHRLELLALGYGPSGIDALVGGNSGAAPVPALGLLRRQLFDLTSTPAPGVQTSERGRRLAAWLRRRDPYYDLTTDRGEELWMPLRAAWWRESDEWVWDEVVDRLMLGLPVTRPALPSLDGMPPTAWGHLDAATVAGGNTVLFTPRVLRADAFVQVRWGSVRSRRGDTTWCINCRKSGAMIARASIPLLHDRAPRRGAPARETTVRDAVADALGVGLYETLGALGRADQEATSRGAGRRLAAVIENLAAATAQLEAPETPFPPEPRSRLLAFLRDVAGALKGLRLDEIETSDPQDQERSSPMVAGRMADECDEPLRA</sequence>
<evidence type="ECO:0000259" key="2">
    <source>
        <dbReference type="Pfam" id="PF00535"/>
    </source>
</evidence>
<dbReference type="HOGENOM" id="CLU_367141_0_0_7"/>
<dbReference type="EMBL" id="CP003969">
    <property type="protein sequence ID" value="AGP36430.1"/>
    <property type="molecule type" value="Genomic_DNA"/>
</dbReference>
<dbReference type="InterPro" id="IPR001173">
    <property type="entry name" value="Glyco_trans_2-like"/>
</dbReference>
<evidence type="ECO:0000313" key="4">
    <source>
        <dbReference type="Proteomes" id="UP000014803"/>
    </source>
</evidence>
<dbReference type="AlphaFoldDB" id="S4XX19"/>
<dbReference type="Pfam" id="PF00535">
    <property type="entry name" value="Glycos_transf_2"/>
    <property type="match status" value="1"/>
</dbReference>